<dbReference type="AlphaFoldDB" id="A0A1F5GRZ0"/>
<comment type="caution">
    <text evidence="3">The sequence shown here is derived from an EMBL/GenBank/DDBJ whole genome shotgun (WGS) entry which is preliminary data.</text>
</comment>
<dbReference type="InterPro" id="IPR050194">
    <property type="entry name" value="Glycosyltransferase_grp1"/>
</dbReference>
<sequence length="372" mass="41792">MKVLHIGKFYYPFKGGIETFLRQLSASLKEKVDIDILVANTNFTTITEVIDGIRVTRAASAGVFLSTPLCPSFFKFIRSSDADIIHIHSPNPMAEMAYLLSGDGKRSVVSYHSDILRQKITGTLYTPFQKRLLSRVNRIVVATPNHIQYSPILEAFREKSVVIPYGIDLNRFDVTDNIREKVSEIKSIYGGRHIILFVGRLIYYKGVEYLIQAMHDVEAVLLIVGSGNEEAKLKNLAYNLGISEKCIFLGDVTDENLVSLYHACDIMVLPSIERSEAFGIVQIEAFACGKPVISTNLKTGVPYVNQNGKTGLVVEPRSHRTISSAIQILLSNEDMRDEMGRRGRLRAEEEFSINKMGERYLNLYNEVIGKFS</sequence>
<dbReference type="SUPFAM" id="SSF53756">
    <property type="entry name" value="UDP-Glycosyltransferase/glycogen phosphorylase"/>
    <property type="match status" value="1"/>
</dbReference>
<dbReference type="PANTHER" id="PTHR45947:SF3">
    <property type="entry name" value="SULFOQUINOVOSYL TRANSFERASE SQD2"/>
    <property type="match status" value="1"/>
</dbReference>
<gene>
    <name evidence="3" type="ORF">A3A48_00265</name>
</gene>
<dbReference type="InterPro" id="IPR028098">
    <property type="entry name" value="Glyco_trans_4-like_N"/>
</dbReference>
<evidence type="ECO:0000313" key="3">
    <source>
        <dbReference type="EMBL" id="OGD94589.1"/>
    </source>
</evidence>
<evidence type="ECO:0000313" key="4">
    <source>
        <dbReference type="Proteomes" id="UP000178336"/>
    </source>
</evidence>
<dbReference type="GO" id="GO:0016757">
    <property type="term" value="F:glycosyltransferase activity"/>
    <property type="evidence" value="ECO:0007669"/>
    <property type="project" value="InterPro"/>
</dbReference>
<proteinExistence type="predicted"/>
<dbReference type="Pfam" id="PF00534">
    <property type="entry name" value="Glycos_transf_1"/>
    <property type="match status" value="1"/>
</dbReference>
<dbReference type="Proteomes" id="UP000178336">
    <property type="component" value="Unassembled WGS sequence"/>
</dbReference>
<dbReference type="EMBL" id="MFBN01000045">
    <property type="protein sequence ID" value="OGD94589.1"/>
    <property type="molecule type" value="Genomic_DNA"/>
</dbReference>
<dbReference type="PANTHER" id="PTHR45947">
    <property type="entry name" value="SULFOQUINOVOSYL TRANSFERASE SQD2"/>
    <property type="match status" value="1"/>
</dbReference>
<reference evidence="3 4" key="1">
    <citation type="journal article" date="2016" name="Nat. Commun.">
        <title>Thousands of microbial genomes shed light on interconnected biogeochemical processes in an aquifer system.</title>
        <authorList>
            <person name="Anantharaman K."/>
            <person name="Brown C.T."/>
            <person name="Hug L.A."/>
            <person name="Sharon I."/>
            <person name="Castelle C.J."/>
            <person name="Probst A.J."/>
            <person name="Thomas B.C."/>
            <person name="Singh A."/>
            <person name="Wilkins M.J."/>
            <person name="Karaoz U."/>
            <person name="Brodie E.L."/>
            <person name="Williams K.H."/>
            <person name="Hubbard S.S."/>
            <person name="Banfield J.F."/>
        </authorList>
    </citation>
    <scope>NUCLEOTIDE SEQUENCE [LARGE SCALE GENOMIC DNA]</scope>
</reference>
<organism evidence="3 4">
    <name type="scientific">Candidatus Curtissbacteria bacterium RIFCSPLOWO2_01_FULL_37_9</name>
    <dbReference type="NCBI Taxonomy" id="1797724"/>
    <lineage>
        <taxon>Bacteria</taxon>
        <taxon>Candidatus Curtissiibacteriota</taxon>
    </lineage>
</organism>
<evidence type="ECO:0000259" key="1">
    <source>
        <dbReference type="Pfam" id="PF00534"/>
    </source>
</evidence>
<name>A0A1F5GRZ0_9BACT</name>
<feature type="domain" description="Glycosyltransferase subfamily 4-like N-terminal" evidence="2">
    <location>
        <begin position="15"/>
        <end position="171"/>
    </location>
</feature>
<dbReference type="Pfam" id="PF13439">
    <property type="entry name" value="Glyco_transf_4"/>
    <property type="match status" value="1"/>
</dbReference>
<evidence type="ECO:0000259" key="2">
    <source>
        <dbReference type="Pfam" id="PF13439"/>
    </source>
</evidence>
<dbReference type="InterPro" id="IPR001296">
    <property type="entry name" value="Glyco_trans_1"/>
</dbReference>
<evidence type="ECO:0008006" key="5">
    <source>
        <dbReference type="Google" id="ProtNLM"/>
    </source>
</evidence>
<dbReference type="Gene3D" id="3.40.50.2000">
    <property type="entry name" value="Glycogen Phosphorylase B"/>
    <property type="match status" value="2"/>
</dbReference>
<dbReference type="STRING" id="1797724.A3A48_00265"/>
<accession>A0A1F5GRZ0</accession>
<protein>
    <recommendedName>
        <fullName evidence="5">Glycosyl transferase family 1</fullName>
    </recommendedName>
</protein>
<feature type="domain" description="Glycosyl transferase family 1" evidence="1">
    <location>
        <begin position="180"/>
        <end position="345"/>
    </location>
</feature>